<keyword evidence="1" id="KW-0479">Metal-binding</keyword>
<dbReference type="PANTHER" id="PTHR22814">
    <property type="entry name" value="COPPER TRANSPORT PROTEIN ATOX1-RELATED"/>
    <property type="match status" value="1"/>
</dbReference>
<dbReference type="EMBL" id="NMUH01005751">
    <property type="protein sequence ID" value="MQM13601.1"/>
    <property type="molecule type" value="Genomic_DNA"/>
</dbReference>
<reference evidence="3" key="1">
    <citation type="submission" date="2017-07" db="EMBL/GenBank/DDBJ databases">
        <title>Taro Niue Genome Assembly and Annotation.</title>
        <authorList>
            <person name="Atibalentja N."/>
            <person name="Keating K."/>
            <person name="Fields C.J."/>
        </authorList>
    </citation>
    <scope>NUCLEOTIDE SEQUENCE</scope>
    <source>
        <strain evidence="3">Niue_2</strain>
        <tissue evidence="3">Leaf</tissue>
    </source>
</reference>
<evidence type="ECO:0000313" key="4">
    <source>
        <dbReference type="Proteomes" id="UP000652761"/>
    </source>
</evidence>
<dbReference type="SUPFAM" id="SSF55008">
    <property type="entry name" value="HMA, heavy metal-associated domain"/>
    <property type="match status" value="1"/>
</dbReference>
<name>A0A843X495_COLES</name>
<dbReference type="InterPro" id="IPR036163">
    <property type="entry name" value="HMA_dom_sf"/>
</dbReference>
<dbReference type="OrthoDB" id="666972at2759"/>
<dbReference type="PROSITE" id="PS50846">
    <property type="entry name" value="HMA_2"/>
    <property type="match status" value="1"/>
</dbReference>
<sequence>MGVLGGTLDVISDMIFTVRSRRKFRKHKQLRTVEIKVRMDCEGCERRVQDAVRGMKDVTDVLVEPKKNKLTVTGYVEPRKVLRRVSWKTGKKAEMWPFVPYTLVDHPYVPGVYDKKAPPGYVRNAGDLARAGSAEERLVSAFSDDNPNACVVM</sequence>
<comment type="caution">
    <text evidence="3">The sequence shown here is derived from an EMBL/GenBank/DDBJ whole genome shotgun (WGS) entry which is preliminary data.</text>
</comment>
<dbReference type="Gene3D" id="3.30.70.100">
    <property type="match status" value="1"/>
</dbReference>
<accession>A0A843X495</accession>
<dbReference type="Pfam" id="PF00403">
    <property type="entry name" value="HMA"/>
    <property type="match status" value="1"/>
</dbReference>
<proteinExistence type="predicted"/>
<evidence type="ECO:0000313" key="3">
    <source>
        <dbReference type="EMBL" id="MQM13601.1"/>
    </source>
</evidence>
<gene>
    <name evidence="3" type="ORF">Taro_046527</name>
</gene>
<dbReference type="InterPro" id="IPR006121">
    <property type="entry name" value="HMA_dom"/>
</dbReference>
<evidence type="ECO:0000256" key="1">
    <source>
        <dbReference type="ARBA" id="ARBA00022723"/>
    </source>
</evidence>
<dbReference type="PANTHER" id="PTHR22814:SF294">
    <property type="entry name" value="HEAVY METAL-ASSOCIATED ISOPRENYLATED PLANT PROTEIN 27"/>
    <property type="match status" value="1"/>
</dbReference>
<organism evidence="3 4">
    <name type="scientific">Colocasia esculenta</name>
    <name type="common">Wild taro</name>
    <name type="synonym">Arum esculentum</name>
    <dbReference type="NCBI Taxonomy" id="4460"/>
    <lineage>
        <taxon>Eukaryota</taxon>
        <taxon>Viridiplantae</taxon>
        <taxon>Streptophyta</taxon>
        <taxon>Embryophyta</taxon>
        <taxon>Tracheophyta</taxon>
        <taxon>Spermatophyta</taxon>
        <taxon>Magnoliopsida</taxon>
        <taxon>Liliopsida</taxon>
        <taxon>Araceae</taxon>
        <taxon>Aroideae</taxon>
        <taxon>Colocasieae</taxon>
        <taxon>Colocasia</taxon>
    </lineage>
</organism>
<dbReference type="SMR" id="A0A843X495"/>
<evidence type="ECO:0000259" key="2">
    <source>
        <dbReference type="PROSITE" id="PS50846"/>
    </source>
</evidence>
<dbReference type="GO" id="GO:0046872">
    <property type="term" value="F:metal ion binding"/>
    <property type="evidence" value="ECO:0007669"/>
    <property type="project" value="UniProtKB-KW"/>
</dbReference>
<protein>
    <recommendedName>
        <fullName evidence="2">HMA domain-containing protein</fullName>
    </recommendedName>
</protein>
<dbReference type="CDD" id="cd00371">
    <property type="entry name" value="HMA"/>
    <property type="match status" value="1"/>
</dbReference>
<keyword evidence="4" id="KW-1185">Reference proteome</keyword>
<dbReference type="Proteomes" id="UP000652761">
    <property type="component" value="Unassembled WGS sequence"/>
</dbReference>
<dbReference type="AlphaFoldDB" id="A0A843X495"/>
<feature type="domain" description="HMA" evidence="2">
    <location>
        <begin position="30"/>
        <end position="94"/>
    </location>
</feature>